<dbReference type="GO" id="GO:0005783">
    <property type="term" value="C:endoplasmic reticulum"/>
    <property type="evidence" value="ECO:0007669"/>
    <property type="project" value="TreeGrafter"/>
</dbReference>
<dbReference type="PANTHER" id="PTHR43066:SF14">
    <property type="entry name" value="RHOMBOID-RELATED PROTEIN 4"/>
    <property type="match status" value="1"/>
</dbReference>
<evidence type="ECO:0000313" key="7">
    <source>
        <dbReference type="EMBL" id="JAG66773.1"/>
    </source>
</evidence>
<dbReference type="AlphaFoldDB" id="A0A0B8RXG9"/>
<evidence type="ECO:0000259" key="6">
    <source>
        <dbReference type="Pfam" id="PF01694"/>
    </source>
</evidence>
<dbReference type="InterPro" id="IPR035952">
    <property type="entry name" value="Rhomboid-like_sf"/>
</dbReference>
<dbReference type="Gene3D" id="1.20.1540.10">
    <property type="entry name" value="Rhomboid-like"/>
    <property type="match status" value="1"/>
</dbReference>
<evidence type="ECO:0000256" key="2">
    <source>
        <dbReference type="ARBA" id="ARBA00022692"/>
    </source>
</evidence>
<name>A0A0B8RXG9_9SAUR</name>
<comment type="subcellular location">
    <subcellularLocation>
        <location evidence="1">Membrane</location>
        <topology evidence="1">Multi-pass membrane protein</topology>
    </subcellularLocation>
</comment>
<dbReference type="GO" id="GO:0004252">
    <property type="term" value="F:serine-type endopeptidase activity"/>
    <property type="evidence" value="ECO:0007669"/>
    <property type="project" value="InterPro"/>
</dbReference>
<evidence type="ECO:0000256" key="4">
    <source>
        <dbReference type="ARBA" id="ARBA00023136"/>
    </source>
</evidence>
<evidence type="ECO:0000256" key="1">
    <source>
        <dbReference type="ARBA" id="ARBA00004141"/>
    </source>
</evidence>
<dbReference type="Pfam" id="PF01694">
    <property type="entry name" value="Rhomboid"/>
    <property type="match status" value="1"/>
</dbReference>
<dbReference type="GO" id="GO:0016020">
    <property type="term" value="C:membrane"/>
    <property type="evidence" value="ECO:0007669"/>
    <property type="project" value="UniProtKB-SubCell"/>
</dbReference>
<proteinExistence type="predicted"/>
<keyword evidence="3 5" id="KW-1133">Transmembrane helix</keyword>
<reference evidence="7" key="1">
    <citation type="journal article" date="2014" name="BMC Genomics">
        <title>RNA-seq and high-definition mass spectrometry reveal the complex and divergent venoms of two rear-fanged colubrid snakes.</title>
        <authorList>
            <person name="McGivern J.J."/>
            <person name="Wray K.P."/>
            <person name="Margres M.J."/>
            <person name="Couch M.E."/>
            <person name="Mackessy S.P."/>
            <person name="Rokyta D.R."/>
        </authorList>
    </citation>
    <scope>NUCLEOTIDE SEQUENCE</scope>
    <source>
        <tissue evidence="7">Venom gland</tissue>
    </source>
</reference>
<evidence type="ECO:0000256" key="3">
    <source>
        <dbReference type="ARBA" id="ARBA00022989"/>
    </source>
</evidence>
<dbReference type="SUPFAM" id="SSF144091">
    <property type="entry name" value="Rhomboid-like"/>
    <property type="match status" value="1"/>
</dbReference>
<dbReference type="EMBL" id="GBSH01002253">
    <property type="protein sequence ID" value="JAG66773.1"/>
    <property type="molecule type" value="Transcribed_RNA"/>
</dbReference>
<dbReference type="InterPro" id="IPR022764">
    <property type="entry name" value="Peptidase_S54_rhomboid_dom"/>
</dbReference>
<dbReference type="FunFam" id="1.20.1540.10:FF:000008">
    <property type="entry name" value="RHOMBOID-like protein 13"/>
    <property type="match status" value="1"/>
</dbReference>
<feature type="transmembrane region" description="Helical" evidence="5">
    <location>
        <begin position="103"/>
        <end position="122"/>
    </location>
</feature>
<dbReference type="GO" id="GO:0043066">
    <property type="term" value="P:negative regulation of apoptotic process"/>
    <property type="evidence" value="ECO:0007669"/>
    <property type="project" value="TreeGrafter"/>
</dbReference>
<dbReference type="GO" id="GO:0034620">
    <property type="term" value="P:cellular response to unfolded protein"/>
    <property type="evidence" value="ECO:0007669"/>
    <property type="project" value="TreeGrafter"/>
</dbReference>
<protein>
    <submittedName>
        <fullName evidence="7">Rhomboid domain-containing protein 1-like</fullName>
    </submittedName>
</protein>
<dbReference type="PANTHER" id="PTHR43066">
    <property type="entry name" value="RHOMBOID-RELATED PROTEIN"/>
    <property type="match status" value="1"/>
</dbReference>
<organism evidence="7">
    <name type="scientific">Philothamnus irregularis</name>
    <name type="common">brown tree snake</name>
    <dbReference type="NCBI Taxonomy" id="1899461"/>
    <lineage>
        <taxon>Eukaryota</taxon>
        <taxon>Metazoa</taxon>
        <taxon>Chordata</taxon>
        <taxon>Craniata</taxon>
        <taxon>Vertebrata</taxon>
        <taxon>Euteleostomi</taxon>
        <taxon>Lepidosauria</taxon>
        <taxon>Squamata</taxon>
        <taxon>Bifurcata</taxon>
        <taxon>Unidentata</taxon>
        <taxon>Episquamata</taxon>
        <taxon>Toxicofera</taxon>
        <taxon>Serpentes</taxon>
        <taxon>Colubroidea</taxon>
        <taxon>Colubridae</taxon>
        <taxon>Colubrinae</taxon>
        <taxon>Philothamnus</taxon>
    </lineage>
</organism>
<feature type="domain" description="Peptidase S54 rhomboid" evidence="6">
    <location>
        <begin position="63"/>
        <end position="207"/>
    </location>
</feature>
<accession>A0A0B8RXG9</accession>
<evidence type="ECO:0000256" key="5">
    <source>
        <dbReference type="SAM" id="Phobius"/>
    </source>
</evidence>
<keyword evidence="2 5" id="KW-0812">Transmembrane</keyword>
<sequence length="316" mass="36426">MQRRPKGLNTGVLFLFSQLYQVGFHNIPPVTLATLAVNVFFFLQPLKPLDKACISVNDCLYKKDWHRLYLSAFHHADDWHLYFNMVSLLWKGIKLENRLGTMWFGYIIALFSLLVGAVYLFLEAILAELLGDPIYEHHCAVGFSGVLFALKVLNNYYHPGGSTNIMGLNVSNKYSCWLELLAIHVLNPRSSFAGHLAGILVGLMYTMGPLKIFMTACTGGHIFPTGFSEQRNNYRRGNFRYSGNPSYPPNNYDTYTGGLTEEEQFERAVNNSLRERGSNTRHYTNERRPYGFWLSPEELSAEELRRQRLNRFERWQ</sequence>
<keyword evidence="4 5" id="KW-0472">Membrane</keyword>